<evidence type="ECO:0000256" key="16">
    <source>
        <dbReference type="ARBA" id="ARBA00051245"/>
    </source>
</evidence>
<dbReference type="InterPro" id="IPR025669">
    <property type="entry name" value="AAA_dom"/>
</dbReference>
<evidence type="ECO:0000256" key="14">
    <source>
        <dbReference type="ARBA" id="ARBA00023136"/>
    </source>
</evidence>
<dbReference type="NCBIfam" id="TIGR01007">
    <property type="entry name" value="eps_fam"/>
    <property type="match status" value="1"/>
</dbReference>
<evidence type="ECO:0000256" key="6">
    <source>
        <dbReference type="ARBA" id="ARBA00022475"/>
    </source>
</evidence>
<evidence type="ECO:0000256" key="2">
    <source>
        <dbReference type="ARBA" id="ARBA00006683"/>
    </source>
</evidence>
<keyword evidence="8" id="KW-0808">Transferase</keyword>
<keyword evidence="14 18" id="KW-0472">Membrane</keyword>
<keyword evidence="13 18" id="KW-1133">Transmembrane helix</keyword>
<keyword evidence="11" id="KW-0418">Kinase</keyword>
<evidence type="ECO:0000256" key="3">
    <source>
        <dbReference type="ARBA" id="ARBA00007316"/>
    </source>
</evidence>
<proteinExistence type="inferred from homology"/>
<dbReference type="PANTHER" id="PTHR32309:SF13">
    <property type="entry name" value="FERRIC ENTEROBACTIN TRANSPORT PROTEIN FEPE"/>
    <property type="match status" value="1"/>
</dbReference>
<dbReference type="Gene3D" id="3.40.50.300">
    <property type="entry name" value="P-loop containing nucleotide triphosphate hydrolases"/>
    <property type="match status" value="1"/>
</dbReference>
<dbReference type="EC" id="2.7.10.2" evidence="5"/>
<evidence type="ECO:0000256" key="5">
    <source>
        <dbReference type="ARBA" id="ARBA00011903"/>
    </source>
</evidence>
<name>A0ABP6XY31_9ACTN</name>
<reference evidence="22" key="1">
    <citation type="journal article" date="2019" name="Int. J. Syst. Evol. Microbiol.">
        <title>The Global Catalogue of Microorganisms (GCM) 10K type strain sequencing project: providing services to taxonomists for standard genome sequencing and annotation.</title>
        <authorList>
            <consortium name="The Broad Institute Genomics Platform"/>
            <consortium name="The Broad Institute Genome Sequencing Center for Infectious Disease"/>
            <person name="Wu L."/>
            <person name="Ma J."/>
        </authorList>
    </citation>
    <scope>NUCLEOTIDE SEQUENCE [LARGE SCALE GENOMIC DNA]</scope>
    <source>
        <strain evidence="22">JCM 16540</strain>
    </source>
</reference>
<evidence type="ECO:0000313" key="21">
    <source>
        <dbReference type="EMBL" id="GAA3574351.1"/>
    </source>
</evidence>
<accession>A0ABP6XY31</accession>
<dbReference type="EMBL" id="BAAAYR010000004">
    <property type="protein sequence ID" value="GAA3574351.1"/>
    <property type="molecule type" value="Genomic_DNA"/>
</dbReference>
<dbReference type="InterPro" id="IPR003856">
    <property type="entry name" value="LPS_length_determ_N"/>
</dbReference>
<comment type="subcellular location">
    <subcellularLocation>
        <location evidence="1">Cell inner membrane</location>
        <topology evidence="1">Multi-pass membrane protein</topology>
    </subcellularLocation>
</comment>
<evidence type="ECO:0000256" key="18">
    <source>
        <dbReference type="SAM" id="Phobius"/>
    </source>
</evidence>
<organism evidence="21 22">
    <name type="scientific">Microlunatus spumicola</name>
    <dbReference type="NCBI Taxonomy" id="81499"/>
    <lineage>
        <taxon>Bacteria</taxon>
        <taxon>Bacillati</taxon>
        <taxon>Actinomycetota</taxon>
        <taxon>Actinomycetes</taxon>
        <taxon>Propionibacteriales</taxon>
        <taxon>Propionibacteriaceae</taxon>
        <taxon>Microlunatus</taxon>
    </lineage>
</organism>
<evidence type="ECO:0000256" key="11">
    <source>
        <dbReference type="ARBA" id="ARBA00022777"/>
    </source>
</evidence>
<keyword evidence="10" id="KW-0547">Nucleotide-binding</keyword>
<evidence type="ECO:0000256" key="7">
    <source>
        <dbReference type="ARBA" id="ARBA00022519"/>
    </source>
</evidence>
<comment type="similarity">
    <text evidence="3">Belongs to the CpsD/CapB family.</text>
</comment>
<dbReference type="Proteomes" id="UP001500767">
    <property type="component" value="Unassembled WGS sequence"/>
</dbReference>
<keyword evidence="22" id="KW-1185">Reference proteome</keyword>
<dbReference type="InterPro" id="IPR050445">
    <property type="entry name" value="Bact_polysacc_biosynth/exp"/>
</dbReference>
<dbReference type="PANTHER" id="PTHR32309">
    <property type="entry name" value="TYROSINE-PROTEIN KINASE"/>
    <property type="match status" value="1"/>
</dbReference>
<evidence type="ECO:0000259" key="19">
    <source>
        <dbReference type="Pfam" id="PF02706"/>
    </source>
</evidence>
<dbReference type="RefSeq" id="WP_204910122.1">
    <property type="nucleotide sequence ID" value="NZ_BAAAYR010000004.1"/>
</dbReference>
<dbReference type="Pfam" id="PF13614">
    <property type="entry name" value="AAA_31"/>
    <property type="match status" value="1"/>
</dbReference>
<evidence type="ECO:0000256" key="9">
    <source>
        <dbReference type="ARBA" id="ARBA00022692"/>
    </source>
</evidence>
<dbReference type="CDD" id="cd05387">
    <property type="entry name" value="BY-kinase"/>
    <property type="match status" value="1"/>
</dbReference>
<evidence type="ECO:0000256" key="8">
    <source>
        <dbReference type="ARBA" id="ARBA00022679"/>
    </source>
</evidence>
<evidence type="ECO:0000313" key="22">
    <source>
        <dbReference type="Proteomes" id="UP001500767"/>
    </source>
</evidence>
<keyword evidence="7" id="KW-0997">Cell inner membrane</keyword>
<evidence type="ECO:0000256" key="15">
    <source>
        <dbReference type="ARBA" id="ARBA00023137"/>
    </source>
</evidence>
<evidence type="ECO:0000256" key="13">
    <source>
        <dbReference type="ARBA" id="ARBA00022989"/>
    </source>
</evidence>
<feature type="region of interest" description="Disordered" evidence="17">
    <location>
        <begin position="428"/>
        <end position="455"/>
    </location>
</feature>
<feature type="transmembrane region" description="Helical" evidence="18">
    <location>
        <begin position="174"/>
        <end position="192"/>
    </location>
</feature>
<evidence type="ECO:0000256" key="17">
    <source>
        <dbReference type="SAM" id="MobiDB-lite"/>
    </source>
</evidence>
<evidence type="ECO:0000256" key="1">
    <source>
        <dbReference type="ARBA" id="ARBA00004429"/>
    </source>
</evidence>
<feature type="transmembrane region" description="Helical" evidence="18">
    <location>
        <begin position="12"/>
        <end position="34"/>
    </location>
</feature>
<protein>
    <recommendedName>
        <fullName evidence="5">non-specific protein-tyrosine kinase</fullName>
        <ecNumber evidence="5">2.7.10.2</ecNumber>
    </recommendedName>
</protein>
<evidence type="ECO:0000256" key="10">
    <source>
        <dbReference type="ARBA" id="ARBA00022741"/>
    </source>
</evidence>
<feature type="domain" description="Polysaccharide chain length determinant N-terminal" evidence="19">
    <location>
        <begin position="2"/>
        <end position="86"/>
    </location>
</feature>
<dbReference type="InterPro" id="IPR005702">
    <property type="entry name" value="Wzc-like_C"/>
</dbReference>
<dbReference type="Pfam" id="PF02706">
    <property type="entry name" value="Wzz"/>
    <property type="match status" value="1"/>
</dbReference>
<comment type="catalytic activity">
    <reaction evidence="16">
        <text>L-tyrosyl-[protein] + ATP = O-phospho-L-tyrosyl-[protein] + ADP + H(+)</text>
        <dbReference type="Rhea" id="RHEA:10596"/>
        <dbReference type="Rhea" id="RHEA-COMP:10136"/>
        <dbReference type="Rhea" id="RHEA-COMP:20101"/>
        <dbReference type="ChEBI" id="CHEBI:15378"/>
        <dbReference type="ChEBI" id="CHEBI:30616"/>
        <dbReference type="ChEBI" id="CHEBI:46858"/>
        <dbReference type="ChEBI" id="CHEBI:61978"/>
        <dbReference type="ChEBI" id="CHEBI:456216"/>
        <dbReference type="EC" id="2.7.10.2"/>
    </reaction>
</comment>
<feature type="domain" description="AAA" evidence="20">
    <location>
        <begin position="252"/>
        <end position="410"/>
    </location>
</feature>
<evidence type="ECO:0000256" key="12">
    <source>
        <dbReference type="ARBA" id="ARBA00022840"/>
    </source>
</evidence>
<dbReference type="SUPFAM" id="SSF52540">
    <property type="entry name" value="P-loop containing nucleoside triphosphate hydrolases"/>
    <property type="match status" value="1"/>
</dbReference>
<feature type="compositionally biased region" description="Low complexity" evidence="17">
    <location>
        <begin position="435"/>
        <end position="448"/>
    </location>
</feature>
<gene>
    <name evidence="21" type="ORF">GCM10022197_34180</name>
</gene>
<keyword evidence="9 18" id="KW-0812">Transmembrane</keyword>
<dbReference type="InterPro" id="IPR027417">
    <property type="entry name" value="P-loop_NTPase"/>
</dbReference>
<keyword evidence="15" id="KW-0829">Tyrosine-protein kinase</keyword>
<keyword evidence="12" id="KW-0067">ATP-binding</keyword>
<evidence type="ECO:0000256" key="4">
    <source>
        <dbReference type="ARBA" id="ARBA00008883"/>
    </source>
</evidence>
<sequence length="455" mass="46965">MELRGYLHALRLRWWLVAGLAVLGFLLGLVAFLLTPPVYASTVTFYVSVPPVAGGSSATATQYAQAKVNSYVSLVRSEESARRVVADQKLSVSPASVASSISASAQLNTTLLTATVRSGSPERSLAVARGLATTFGPLVDELDNAGRPAAVIAVDVVSGPTSASSPVSPDLKKFLALGLLAGLVLGALLAVLRDLLDATVRSSAVASELVGAPTLAVVDEDRDERGRAEAVRQLRTNLMFVRATGGATRGAEVVVVTSAVGGEGKTTTALDLARSLAEAGERVLLVEADLRRPTLAPTLHLEPGPGLSEVLAGQVEVAAAVRPGGAEGLSVLPAGAVPPNPAELLGSERMAAAVATLRTGYDKVLLDAPPLLPVTDAAVCSAVADGVLLVVRWGRTSRDEVVEAVAMLEQVHAPVLGSVLNGRRLTRSERRRYSSDPSDFSWSSVSPVGHGSHPG</sequence>
<keyword evidence="6" id="KW-1003">Cell membrane</keyword>
<comment type="caution">
    <text evidence="21">The sequence shown here is derived from an EMBL/GenBank/DDBJ whole genome shotgun (WGS) entry which is preliminary data.</text>
</comment>
<comment type="similarity">
    <text evidence="4">Belongs to the etk/wzc family.</text>
</comment>
<comment type="similarity">
    <text evidence="2">Belongs to the CpsC/CapA family.</text>
</comment>
<evidence type="ECO:0000259" key="20">
    <source>
        <dbReference type="Pfam" id="PF13614"/>
    </source>
</evidence>